<comment type="catalytic activity">
    <reaction evidence="11">
        <text>2 [molybdopterin-synthase sulfur-carrier protein]-C-terminal-Gly-aminoethanethioate + cyclic pyranopterin phosphate + H2O = molybdopterin + 2 [molybdopterin-synthase sulfur-carrier protein]-C-terminal Gly-Gly + 2 H(+)</text>
        <dbReference type="Rhea" id="RHEA:26333"/>
        <dbReference type="Rhea" id="RHEA-COMP:12202"/>
        <dbReference type="Rhea" id="RHEA-COMP:19907"/>
        <dbReference type="ChEBI" id="CHEBI:15377"/>
        <dbReference type="ChEBI" id="CHEBI:15378"/>
        <dbReference type="ChEBI" id="CHEBI:58698"/>
        <dbReference type="ChEBI" id="CHEBI:59648"/>
        <dbReference type="ChEBI" id="CHEBI:90778"/>
        <dbReference type="ChEBI" id="CHEBI:232372"/>
        <dbReference type="EC" id="2.8.1.12"/>
    </reaction>
</comment>
<comment type="similarity">
    <text evidence="2">Belongs to the MoaE family.</text>
</comment>
<evidence type="ECO:0000256" key="6">
    <source>
        <dbReference type="ARBA" id="ARBA00026066"/>
    </source>
</evidence>
<dbReference type="Proteomes" id="UP000614811">
    <property type="component" value="Unassembled WGS sequence"/>
</dbReference>
<dbReference type="EC" id="2.8.1.12" evidence="3"/>
<dbReference type="InterPro" id="IPR003448">
    <property type="entry name" value="Mopterin_biosynth_MoaE"/>
</dbReference>
<dbReference type="Pfam" id="PF02391">
    <property type="entry name" value="MoaE"/>
    <property type="match status" value="1"/>
</dbReference>
<evidence type="ECO:0000256" key="11">
    <source>
        <dbReference type="ARBA" id="ARBA00049878"/>
    </source>
</evidence>
<evidence type="ECO:0000256" key="1">
    <source>
        <dbReference type="ARBA" id="ARBA00005046"/>
    </source>
</evidence>
<proteinExistence type="inferred from homology"/>
<comment type="subunit">
    <text evidence="6">Heterotetramer of 2 MoaD subunits and 2 MoaE subunits. Also stable as homodimer. The enzyme changes between these two forms during catalysis.</text>
</comment>
<sequence>MFEIVDSPFEPEPYYQKVRVAAPHAGALVMFTGLVRDLYQVGDDAQITHLELEHYPGMTESICESIITEAMRRFEIDHAHVVHRVGKILANEHIVLVLVAASHRRAAFDAAQYIMDFLKTDAPFWKKEVGARGTHWLGLKRKDQQAAQRWQNLSTNHDSSHDKQ</sequence>
<evidence type="ECO:0000256" key="10">
    <source>
        <dbReference type="ARBA" id="ARBA00032474"/>
    </source>
</evidence>
<evidence type="ECO:0000256" key="7">
    <source>
        <dbReference type="ARBA" id="ARBA00029745"/>
    </source>
</evidence>
<evidence type="ECO:0000313" key="13">
    <source>
        <dbReference type="Proteomes" id="UP000614811"/>
    </source>
</evidence>
<evidence type="ECO:0000256" key="3">
    <source>
        <dbReference type="ARBA" id="ARBA00011950"/>
    </source>
</evidence>
<gene>
    <name evidence="12" type="primary">moaE</name>
    <name evidence="12" type="ORF">GCM10008090_15950</name>
</gene>
<evidence type="ECO:0000313" key="12">
    <source>
        <dbReference type="EMBL" id="GHA07043.1"/>
    </source>
</evidence>
<evidence type="ECO:0000256" key="2">
    <source>
        <dbReference type="ARBA" id="ARBA00005426"/>
    </source>
</evidence>
<keyword evidence="5" id="KW-0501">Molybdenum cofactor biosynthesis</keyword>
<dbReference type="PANTHER" id="PTHR23404">
    <property type="entry name" value="MOLYBDOPTERIN SYNTHASE RELATED"/>
    <property type="match status" value="1"/>
</dbReference>
<evidence type="ECO:0000256" key="4">
    <source>
        <dbReference type="ARBA" id="ARBA00013858"/>
    </source>
</evidence>
<dbReference type="InterPro" id="IPR036563">
    <property type="entry name" value="MoaE_sf"/>
</dbReference>
<reference evidence="12" key="1">
    <citation type="journal article" date="2014" name="Int. J. Syst. Evol. Microbiol.">
        <title>Complete genome sequence of Corynebacterium casei LMG S-19264T (=DSM 44701T), isolated from a smear-ripened cheese.</title>
        <authorList>
            <consortium name="US DOE Joint Genome Institute (JGI-PGF)"/>
            <person name="Walter F."/>
            <person name="Albersmeier A."/>
            <person name="Kalinowski J."/>
            <person name="Ruckert C."/>
        </authorList>
    </citation>
    <scope>NUCLEOTIDE SEQUENCE</scope>
    <source>
        <strain evidence="12">KCTC 12711</strain>
    </source>
</reference>
<dbReference type="AlphaFoldDB" id="A0A918RPA1"/>
<name>A0A918RPA1_9GAMM</name>
<dbReference type="GO" id="GO:0006777">
    <property type="term" value="P:Mo-molybdopterin cofactor biosynthetic process"/>
    <property type="evidence" value="ECO:0007669"/>
    <property type="project" value="UniProtKB-KW"/>
</dbReference>
<accession>A0A918RPA1</accession>
<comment type="caution">
    <text evidence="12">The sequence shown here is derived from an EMBL/GenBank/DDBJ whole genome shotgun (WGS) entry which is preliminary data.</text>
</comment>
<dbReference type="RefSeq" id="WP_189399633.1">
    <property type="nucleotide sequence ID" value="NZ_BMXA01000002.1"/>
</dbReference>
<evidence type="ECO:0000256" key="5">
    <source>
        <dbReference type="ARBA" id="ARBA00023150"/>
    </source>
</evidence>
<evidence type="ECO:0000256" key="9">
    <source>
        <dbReference type="ARBA" id="ARBA00030781"/>
    </source>
</evidence>
<dbReference type="GO" id="GO:0030366">
    <property type="term" value="F:molybdopterin synthase activity"/>
    <property type="evidence" value="ECO:0007669"/>
    <property type="project" value="UniProtKB-EC"/>
</dbReference>
<reference evidence="12" key="2">
    <citation type="submission" date="2020-09" db="EMBL/GenBank/DDBJ databases">
        <authorList>
            <person name="Sun Q."/>
            <person name="Kim S."/>
        </authorList>
    </citation>
    <scope>NUCLEOTIDE SEQUENCE</scope>
    <source>
        <strain evidence="12">KCTC 12711</strain>
    </source>
</reference>
<evidence type="ECO:0000256" key="8">
    <source>
        <dbReference type="ARBA" id="ARBA00030407"/>
    </source>
</evidence>
<protein>
    <recommendedName>
        <fullName evidence="4">Molybdopterin synthase catalytic subunit</fullName>
        <ecNumber evidence="3">2.8.1.12</ecNumber>
    </recommendedName>
    <alternativeName>
        <fullName evidence="9">MPT synthase subunit 2</fullName>
    </alternativeName>
    <alternativeName>
        <fullName evidence="7">Molybdenum cofactor biosynthesis protein E</fullName>
    </alternativeName>
    <alternativeName>
        <fullName evidence="8">Molybdopterin-converting factor large subunit</fullName>
    </alternativeName>
    <alternativeName>
        <fullName evidence="10">Molybdopterin-converting factor subunit 2</fullName>
    </alternativeName>
</protein>
<keyword evidence="13" id="KW-1185">Reference proteome</keyword>
<dbReference type="SUPFAM" id="SSF54690">
    <property type="entry name" value="Molybdopterin synthase subunit MoaE"/>
    <property type="match status" value="1"/>
</dbReference>
<dbReference type="Gene3D" id="3.90.1170.40">
    <property type="entry name" value="Molybdopterin biosynthesis MoaE subunit"/>
    <property type="match status" value="1"/>
</dbReference>
<comment type="pathway">
    <text evidence="1">Cofactor biosynthesis; molybdopterin biosynthesis.</text>
</comment>
<dbReference type="CDD" id="cd00756">
    <property type="entry name" value="MoaE"/>
    <property type="match status" value="1"/>
</dbReference>
<dbReference type="EMBL" id="BMXA01000002">
    <property type="protein sequence ID" value="GHA07043.1"/>
    <property type="molecule type" value="Genomic_DNA"/>
</dbReference>
<organism evidence="12 13">
    <name type="scientific">Arenicella chitinivorans</name>
    <dbReference type="NCBI Taxonomy" id="1329800"/>
    <lineage>
        <taxon>Bacteria</taxon>
        <taxon>Pseudomonadati</taxon>
        <taxon>Pseudomonadota</taxon>
        <taxon>Gammaproteobacteria</taxon>
        <taxon>Arenicellales</taxon>
        <taxon>Arenicellaceae</taxon>
        <taxon>Arenicella</taxon>
    </lineage>
</organism>